<evidence type="ECO:0000313" key="5">
    <source>
        <dbReference type="Proteomes" id="UP000301309"/>
    </source>
</evidence>
<feature type="domain" description="Enoyl reductase (ER)" evidence="3">
    <location>
        <begin position="10"/>
        <end position="263"/>
    </location>
</feature>
<keyword evidence="1" id="KW-0521">NADP</keyword>
<dbReference type="Pfam" id="PF08240">
    <property type="entry name" value="ADH_N"/>
    <property type="match status" value="1"/>
</dbReference>
<evidence type="ECO:0000313" key="4">
    <source>
        <dbReference type="EMBL" id="GDY56775.1"/>
    </source>
</evidence>
<dbReference type="Proteomes" id="UP000301309">
    <property type="component" value="Unassembled WGS sequence"/>
</dbReference>
<dbReference type="CDD" id="cd05289">
    <property type="entry name" value="MDR_like_2"/>
    <property type="match status" value="1"/>
</dbReference>
<evidence type="ECO:0000259" key="3">
    <source>
        <dbReference type="SMART" id="SM00829"/>
    </source>
</evidence>
<feature type="compositionally biased region" description="Basic and acidic residues" evidence="2">
    <location>
        <begin position="247"/>
        <end position="259"/>
    </location>
</feature>
<dbReference type="InterPro" id="IPR013149">
    <property type="entry name" value="ADH-like_C"/>
</dbReference>
<dbReference type="Pfam" id="PF00107">
    <property type="entry name" value="ADH_zinc_N"/>
    <property type="match status" value="1"/>
</dbReference>
<protein>
    <submittedName>
        <fullName evidence="4">Oxidoreductase</fullName>
    </submittedName>
</protein>
<dbReference type="SMART" id="SM00829">
    <property type="entry name" value="PKS_ER"/>
    <property type="match status" value="1"/>
</dbReference>
<accession>A0A4D4L6S0</accession>
<dbReference type="AlphaFoldDB" id="A0A4D4L6S0"/>
<dbReference type="SUPFAM" id="SSF50129">
    <property type="entry name" value="GroES-like"/>
    <property type="match status" value="1"/>
</dbReference>
<gene>
    <name evidence="4" type="ORF">SVIO_073980</name>
</gene>
<dbReference type="SUPFAM" id="SSF51735">
    <property type="entry name" value="NAD(P)-binding Rossmann-fold domains"/>
    <property type="match status" value="1"/>
</dbReference>
<dbReference type="GO" id="GO:0016491">
    <property type="term" value="F:oxidoreductase activity"/>
    <property type="evidence" value="ECO:0007669"/>
    <property type="project" value="InterPro"/>
</dbReference>
<dbReference type="InterPro" id="IPR011032">
    <property type="entry name" value="GroES-like_sf"/>
</dbReference>
<dbReference type="InterPro" id="IPR013154">
    <property type="entry name" value="ADH-like_N"/>
</dbReference>
<dbReference type="EMBL" id="BJHW01000001">
    <property type="protein sequence ID" value="GDY56775.1"/>
    <property type="molecule type" value="Genomic_DNA"/>
</dbReference>
<dbReference type="Gene3D" id="3.40.50.720">
    <property type="entry name" value="NAD(P)-binding Rossmann-like Domain"/>
    <property type="match status" value="1"/>
</dbReference>
<dbReference type="PANTHER" id="PTHR44154:SF1">
    <property type="entry name" value="QUINONE OXIDOREDUCTASE"/>
    <property type="match status" value="1"/>
</dbReference>
<sequence>MRAVQIDKFGGPEVLRFVETDAPVPGPGQIQVEVRACGTNPADWVVREGALGGQLPQGTGFEIAGVVSALGEGVEGTAVGDRVFGNLFFGGTTSGAAEFAVLAHWGAIPDGMSFEQAAAIPMVAETAVRVLDEVGVAEGHTVFLNGGSGAVGQLATQIAVRRGARVIVTSGEAKEALMRELGAEVTRYGEGLEERVRALAPQGVDRVVDMGRGGVLPALIALAGDPSHVVTISDFEHAAEFGVRASGREGTDFRLDAPRRWPTPSPPEP</sequence>
<dbReference type="InterPro" id="IPR036291">
    <property type="entry name" value="NAD(P)-bd_dom_sf"/>
</dbReference>
<organism evidence="4 5">
    <name type="scientific">Streptomyces violaceusniger</name>
    <dbReference type="NCBI Taxonomy" id="68280"/>
    <lineage>
        <taxon>Bacteria</taxon>
        <taxon>Bacillati</taxon>
        <taxon>Actinomycetota</taxon>
        <taxon>Actinomycetes</taxon>
        <taxon>Kitasatosporales</taxon>
        <taxon>Streptomycetaceae</taxon>
        <taxon>Streptomyces</taxon>
        <taxon>Streptomyces violaceusniger group</taxon>
    </lineage>
</organism>
<evidence type="ECO:0000256" key="1">
    <source>
        <dbReference type="ARBA" id="ARBA00022857"/>
    </source>
</evidence>
<reference evidence="4 5" key="1">
    <citation type="journal article" date="2020" name="Int. J. Syst. Evol. Microbiol.">
        <title>Reclassification of Streptomyces castelarensis and Streptomyces sporoclivatus as later heterotypic synonyms of Streptomyces antimycoticus.</title>
        <authorList>
            <person name="Komaki H."/>
            <person name="Tamura T."/>
        </authorList>
    </citation>
    <scope>NUCLEOTIDE SEQUENCE [LARGE SCALE GENOMIC DNA]</scope>
    <source>
        <strain evidence="4 5">NBRC 13459</strain>
    </source>
</reference>
<feature type="region of interest" description="Disordered" evidence="2">
    <location>
        <begin position="247"/>
        <end position="269"/>
    </location>
</feature>
<dbReference type="PANTHER" id="PTHR44154">
    <property type="entry name" value="QUINONE OXIDOREDUCTASE"/>
    <property type="match status" value="1"/>
</dbReference>
<dbReference type="Gene3D" id="3.90.180.10">
    <property type="entry name" value="Medium-chain alcohol dehydrogenases, catalytic domain"/>
    <property type="match status" value="1"/>
</dbReference>
<keyword evidence="5" id="KW-1185">Reference proteome</keyword>
<name>A0A4D4L6S0_STRVO</name>
<comment type="caution">
    <text evidence="4">The sequence shown here is derived from an EMBL/GenBank/DDBJ whole genome shotgun (WGS) entry which is preliminary data.</text>
</comment>
<proteinExistence type="predicted"/>
<evidence type="ECO:0000256" key="2">
    <source>
        <dbReference type="SAM" id="MobiDB-lite"/>
    </source>
</evidence>
<dbReference type="InterPro" id="IPR020843">
    <property type="entry name" value="ER"/>
</dbReference>
<dbReference type="InterPro" id="IPR051603">
    <property type="entry name" value="Zinc-ADH_QOR/CCCR"/>
</dbReference>